<proteinExistence type="predicted"/>
<reference evidence="1 2" key="1">
    <citation type="submission" date="2017-07" db="EMBL/GenBank/DDBJ databases">
        <title>Phylogenetic study on the rhizospheric bacterium Ochrobactrum sp. A44.</title>
        <authorList>
            <person name="Krzyzanowska D.M."/>
            <person name="Ossowicki A."/>
            <person name="Rajewska M."/>
            <person name="Maciag T."/>
            <person name="Kaczynski Z."/>
            <person name="Czerwicka M."/>
            <person name="Jafra S."/>
        </authorList>
    </citation>
    <scope>NUCLEOTIDE SEQUENCE [LARGE SCALE GENOMIC DNA]</scope>
    <source>
        <strain evidence="1 2">A44</strain>
    </source>
</reference>
<evidence type="ECO:0000313" key="2">
    <source>
        <dbReference type="Proteomes" id="UP000215256"/>
    </source>
</evidence>
<dbReference type="AlphaFoldDB" id="A0A248UGU4"/>
<accession>A0A248UGU4</accession>
<gene>
    <name evidence="1" type="ORF">CES85_2000</name>
</gene>
<dbReference type="Proteomes" id="UP000215256">
    <property type="component" value="Chromosome 1"/>
</dbReference>
<sequence>MMPEKTRGKRTRTVFSVFDHFTQFRKSGARLYLIESDQ</sequence>
<evidence type="ECO:0000313" key="1">
    <source>
        <dbReference type="EMBL" id="ASV86037.1"/>
    </source>
</evidence>
<organism evidence="1 2">
    <name type="scientific">Ochrobactrum quorumnocens</name>
    <dbReference type="NCBI Taxonomy" id="271865"/>
    <lineage>
        <taxon>Bacteria</taxon>
        <taxon>Pseudomonadati</taxon>
        <taxon>Pseudomonadota</taxon>
        <taxon>Alphaproteobacteria</taxon>
        <taxon>Hyphomicrobiales</taxon>
        <taxon>Brucellaceae</taxon>
        <taxon>Brucella/Ochrobactrum group</taxon>
        <taxon>Ochrobactrum</taxon>
    </lineage>
</organism>
<protein>
    <submittedName>
        <fullName evidence="1">Uncharacterized protein</fullName>
    </submittedName>
</protein>
<name>A0A248UGU4_9HYPH</name>
<dbReference type="KEGG" id="och:CES85_2000"/>
<dbReference type="EMBL" id="CP022604">
    <property type="protein sequence ID" value="ASV86037.1"/>
    <property type="molecule type" value="Genomic_DNA"/>
</dbReference>